<reference evidence="2 3" key="1">
    <citation type="submission" date="2013-02" db="EMBL/GenBank/DDBJ databases">
        <title>The Genome Sequence of Plasmodium inui San Antonio 1.</title>
        <authorList>
            <consortium name="The Broad Institute Genome Sequencing Platform"/>
            <consortium name="The Broad Institute Genome Sequencing Center for Infectious Disease"/>
            <person name="Neafsey D."/>
            <person name="Cheeseman I."/>
            <person name="Volkman S."/>
            <person name="Adams J."/>
            <person name="Walker B."/>
            <person name="Young S.K."/>
            <person name="Zeng Q."/>
            <person name="Gargeya S."/>
            <person name="Fitzgerald M."/>
            <person name="Haas B."/>
            <person name="Abouelleil A."/>
            <person name="Alvarado L."/>
            <person name="Arachchi H.M."/>
            <person name="Berlin A.M."/>
            <person name="Chapman S.B."/>
            <person name="Dewar J."/>
            <person name="Goldberg J."/>
            <person name="Griggs A."/>
            <person name="Gujja S."/>
            <person name="Hansen M."/>
            <person name="Howarth C."/>
            <person name="Imamovic A."/>
            <person name="Larimer J."/>
            <person name="McCowan C."/>
            <person name="Murphy C."/>
            <person name="Neiman D."/>
            <person name="Pearson M."/>
            <person name="Priest M."/>
            <person name="Roberts A."/>
            <person name="Saif S."/>
            <person name="Shea T."/>
            <person name="Sisk P."/>
            <person name="Sykes S."/>
            <person name="Wortman J."/>
            <person name="Nusbaum C."/>
            <person name="Birren B."/>
        </authorList>
    </citation>
    <scope>NUCLEOTIDE SEQUENCE [LARGE SCALE GENOMIC DNA]</scope>
    <source>
        <strain evidence="2 3">San Antonio 1</strain>
    </source>
</reference>
<keyword evidence="3" id="KW-1185">Reference proteome</keyword>
<dbReference type="AlphaFoldDB" id="W6ZXQ0"/>
<evidence type="ECO:0000313" key="3">
    <source>
        <dbReference type="Proteomes" id="UP000030640"/>
    </source>
</evidence>
<dbReference type="EMBL" id="KI965557">
    <property type="protein sequence ID" value="EUD64063.1"/>
    <property type="molecule type" value="Genomic_DNA"/>
</dbReference>
<dbReference type="Proteomes" id="UP000030640">
    <property type="component" value="Unassembled WGS sequence"/>
</dbReference>
<proteinExistence type="predicted"/>
<sequence length="324" mass="37526">MNNFRNYLEDLAQKAKGAGEKEHDSETKLTITDLRDGNQWKKEWDQGTRWSNINKGTGTEYWAAEDAARIICKGIEGWMANFEEKESPEEWVSSQNCTPERMGVYGGQRDSNKCPYKPEIESWRHYGSGRVLHPGRKEDRTFIVCIDLVAIMLTVYQNIAKKEGNWVAYNQGKDICQVLYESYFYWGGRETARRIMKFWFGNSTTLELAEGRSVELGETPTHSWGKLIGNLPTLVKGIQCNEERSTHDKYSTTCVWLRNESGCQLLEDQDWENTKKKWDEQLEERKQEWTQNLQEIEKNDVELQKDGEQTRLQAIIRGVTGGGV</sequence>
<protein>
    <submittedName>
        <fullName evidence="2">Uncharacterized protein</fullName>
    </submittedName>
</protein>
<name>W6ZXQ0_9APIC</name>
<organism evidence="2 3">
    <name type="scientific">Plasmodium inui San Antonio 1</name>
    <dbReference type="NCBI Taxonomy" id="1237626"/>
    <lineage>
        <taxon>Eukaryota</taxon>
        <taxon>Sar</taxon>
        <taxon>Alveolata</taxon>
        <taxon>Apicomplexa</taxon>
        <taxon>Aconoidasida</taxon>
        <taxon>Haemosporida</taxon>
        <taxon>Plasmodiidae</taxon>
        <taxon>Plasmodium</taxon>
        <taxon>Plasmodium (Plasmodium)</taxon>
    </lineage>
</organism>
<gene>
    <name evidence="2" type="ORF">C922_05560</name>
</gene>
<evidence type="ECO:0000313" key="2">
    <source>
        <dbReference type="EMBL" id="EUD64063.1"/>
    </source>
</evidence>
<dbReference type="GeneID" id="20040834"/>
<dbReference type="VEuPathDB" id="PlasmoDB:C922_05560"/>
<evidence type="ECO:0000256" key="1">
    <source>
        <dbReference type="SAM" id="Coils"/>
    </source>
</evidence>
<feature type="non-terminal residue" evidence="2">
    <location>
        <position position="324"/>
    </location>
</feature>
<dbReference type="RefSeq" id="XP_008819353.1">
    <property type="nucleotide sequence ID" value="XM_008821131.1"/>
</dbReference>
<feature type="coiled-coil region" evidence="1">
    <location>
        <begin position="279"/>
        <end position="306"/>
    </location>
</feature>
<keyword evidence="1" id="KW-0175">Coiled coil</keyword>
<accession>W6ZXQ0</accession>